<feature type="non-terminal residue" evidence="1">
    <location>
        <position position="1"/>
    </location>
</feature>
<reference evidence="1" key="1">
    <citation type="submission" date="2021-06" db="EMBL/GenBank/DDBJ databases">
        <authorList>
            <person name="Kallberg Y."/>
            <person name="Tangrot J."/>
            <person name="Rosling A."/>
        </authorList>
    </citation>
    <scope>NUCLEOTIDE SEQUENCE</scope>
    <source>
        <strain evidence="1">MA453B</strain>
    </source>
</reference>
<evidence type="ECO:0000313" key="1">
    <source>
        <dbReference type="EMBL" id="CAG8800631.1"/>
    </source>
</evidence>
<gene>
    <name evidence="1" type="ORF">DERYTH_LOCUS23297</name>
</gene>
<name>A0A9N9JWF7_9GLOM</name>
<comment type="caution">
    <text evidence="1">The sequence shown here is derived from an EMBL/GenBank/DDBJ whole genome shotgun (WGS) entry which is preliminary data.</text>
</comment>
<dbReference type="AlphaFoldDB" id="A0A9N9JWF7"/>
<organism evidence="1 2">
    <name type="scientific">Dentiscutata erythropus</name>
    <dbReference type="NCBI Taxonomy" id="1348616"/>
    <lineage>
        <taxon>Eukaryota</taxon>
        <taxon>Fungi</taxon>
        <taxon>Fungi incertae sedis</taxon>
        <taxon>Mucoromycota</taxon>
        <taxon>Glomeromycotina</taxon>
        <taxon>Glomeromycetes</taxon>
        <taxon>Diversisporales</taxon>
        <taxon>Gigasporaceae</taxon>
        <taxon>Dentiscutata</taxon>
    </lineage>
</organism>
<proteinExistence type="predicted"/>
<dbReference type="Proteomes" id="UP000789405">
    <property type="component" value="Unassembled WGS sequence"/>
</dbReference>
<protein>
    <submittedName>
        <fullName evidence="1">6659_t:CDS:1</fullName>
    </submittedName>
</protein>
<evidence type="ECO:0000313" key="2">
    <source>
        <dbReference type="Proteomes" id="UP000789405"/>
    </source>
</evidence>
<accession>A0A9N9JWF7</accession>
<dbReference type="OrthoDB" id="2443950at2759"/>
<sequence>GDFTLFPEQDKEALDWKKLVRISKDCFDKRYNIFFKNRENTSSRAKLLYSELRKFPVLGIQVIGECIFVSMLDLFEGVFYQVYQTCEITIPLRIFTRQVVEEFLSGSLKLRAIVEEIVGMSVSIKDEINLLPTCGEQTPSTSMMLTTYSPPRNS</sequence>
<dbReference type="EMBL" id="CAJVPY010035059">
    <property type="protein sequence ID" value="CAG8800631.1"/>
    <property type="molecule type" value="Genomic_DNA"/>
</dbReference>
<keyword evidence="2" id="KW-1185">Reference proteome</keyword>